<dbReference type="Proteomes" id="UP001556098">
    <property type="component" value="Unassembled WGS sequence"/>
</dbReference>
<gene>
    <name evidence="4" type="ORF">AB2B41_13470</name>
</gene>
<evidence type="ECO:0000256" key="1">
    <source>
        <dbReference type="ARBA" id="ARBA00023002"/>
    </source>
</evidence>
<dbReference type="InterPro" id="IPR019752">
    <property type="entry name" value="Pyrv/ketoisovalerate_OxRed_cat"/>
</dbReference>
<feature type="domain" description="DUF6537" evidence="3">
    <location>
        <begin position="259"/>
        <end position="467"/>
    </location>
</feature>
<evidence type="ECO:0000313" key="4">
    <source>
        <dbReference type="EMBL" id="MEW9920620.1"/>
    </source>
</evidence>
<keyword evidence="5" id="KW-1185">Reference proteome</keyword>
<comment type="caution">
    <text evidence="4">The sequence shown here is derived from an EMBL/GenBank/DDBJ whole genome shotgun (WGS) entry which is preliminary data.</text>
</comment>
<name>A0ABV3RNT2_9RHOB</name>
<dbReference type="PANTHER" id="PTHR43854:SF1">
    <property type="entry name" value="INDOLEPYRUVATE OXIDOREDUCTASE SUBUNIT IORB"/>
    <property type="match status" value="1"/>
</dbReference>
<dbReference type="Pfam" id="PF01558">
    <property type="entry name" value="POR"/>
    <property type="match status" value="1"/>
</dbReference>
<feature type="domain" description="Pyruvate/ketoisovalerate oxidoreductase catalytic" evidence="2">
    <location>
        <begin position="26"/>
        <end position="212"/>
    </location>
</feature>
<reference evidence="4 5" key="1">
    <citation type="submission" date="2024-07" db="EMBL/GenBank/DDBJ databases">
        <title>Marimonas sp.nov., isolated from tidal-flat sediment.</title>
        <authorList>
            <person name="Jayan J.N."/>
            <person name="Lee S.S."/>
        </authorList>
    </citation>
    <scope>NUCLEOTIDE SEQUENCE [LARGE SCALE GENOMIC DNA]</scope>
    <source>
        <strain evidence="4 5">MJW-29</strain>
    </source>
</reference>
<dbReference type="InterPro" id="IPR046667">
    <property type="entry name" value="DUF6537"/>
</dbReference>
<dbReference type="Gene3D" id="3.40.920.10">
    <property type="entry name" value="Pyruvate-ferredoxin oxidoreductase, PFOR, domain III"/>
    <property type="match status" value="1"/>
</dbReference>
<evidence type="ECO:0000259" key="3">
    <source>
        <dbReference type="Pfam" id="PF20169"/>
    </source>
</evidence>
<dbReference type="Pfam" id="PF20169">
    <property type="entry name" value="DUF6537"/>
    <property type="match status" value="1"/>
</dbReference>
<accession>A0ABV3RNT2</accession>
<dbReference type="EMBL" id="JBFNXX010000009">
    <property type="protein sequence ID" value="MEW9920620.1"/>
    <property type="molecule type" value="Genomic_DNA"/>
</dbReference>
<dbReference type="PANTHER" id="PTHR43854">
    <property type="entry name" value="INDOLEPYRUVATE OXIDOREDUCTASE SUBUNIT IORB"/>
    <property type="match status" value="1"/>
</dbReference>
<evidence type="ECO:0000259" key="2">
    <source>
        <dbReference type="Pfam" id="PF01558"/>
    </source>
</evidence>
<dbReference type="InterPro" id="IPR052198">
    <property type="entry name" value="IorB_Oxidoreductase"/>
</dbReference>
<organism evidence="4 5">
    <name type="scientific">Sulfitobacter sediminis</name>
    <dbReference type="NCBI Taxonomy" id="3234186"/>
    <lineage>
        <taxon>Bacteria</taxon>
        <taxon>Pseudomonadati</taxon>
        <taxon>Pseudomonadota</taxon>
        <taxon>Alphaproteobacteria</taxon>
        <taxon>Rhodobacterales</taxon>
        <taxon>Roseobacteraceae</taxon>
        <taxon>Sulfitobacter</taxon>
    </lineage>
</organism>
<dbReference type="SUPFAM" id="SSF53323">
    <property type="entry name" value="Pyruvate-ferredoxin oxidoreductase, PFOR, domain III"/>
    <property type="match status" value="1"/>
</dbReference>
<sequence>MNMPLQHKTPDARVEQIIKLAIMAVGGQGGGVLTNWIESLARSQGYACQATSVAGVAQRTGATIYYIEMTPASDQQPVFALAPAGGDVDILIAAEMMEVGRAVMRGFVTPDRTVLIGSTHRQLAVSEKTVPGDGIANAEEVRAAAEIASSQLILADMDRLAVEQGSVISSSLFGALAGSGALPFPREAFEDAIRASGKGVEASLRAFAAGFDAAQNREAVSEPEAEEPPLKLVGPAKEMQKWQALVDRAQALPDPVQWIAQAGLMKVVDFQDCAYGTTYLNRLDDVIARDSADKNWELSAVAAKYIANAMAYDDIIRVADLKTRRSRFARIHDEMGAKDSNLVELTEFFHPRAEEIASMMPARMGARWEASPGRMAWLNKRFNKGRRLRTHTLRSFVMLHFLGGLKVYRLKTRRHEVEVAHLEAWLRDSLAVLEDDYALAVELLKNRRLIKGYSDTHARGLTKFGTVMGAAALLKGRDDAAEWMKRLREAALQDPEGKALDGAIKTVRSFV</sequence>
<dbReference type="InterPro" id="IPR002869">
    <property type="entry name" value="Pyrv_flavodox_OxRed_cen"/>
</dbReference>
<keyword evidence="1" id="KW-0560">Oxidoreductase</keyword>
<proteinExistence type="predicted"/>
<dbReference type="NCBIfam" id="NF006179">
    <property type="entry name" value="PRK08312.1"/>
    <property type="match status" value="1"/>
</dbReference>
<dbReference type="RefSeq" id="WP_367878316.1">
    <property type="nucleotide sequence ID" value="NZ_JBFNXX010000009.1"/>
</dbReference>
<protein>
    <submittedName>
        <fullName evidence="4">Indolepyruvate oxidoreductase subunit beta family protein</fullName>
    </submittedName>
</protein>
<evidence type="ECO:0000313" key="5">
    <source>
        <dbReference type="Proteomes" id="UP001556098"/>
    </source>
</evidence>